<accession>A0A832J883</accession>
<dbReference type="Proteomes" id="UP000885832">
    <property type="component" value="Unassembled WGS sequence"/>
</dbReference>
<evidence type="ECO:0000256" key="1">
    <source>
        <dbReference type="SAM" id="SignalP"/>
    </source>
</evidence>
<dbReference type="EMBL" id="DRNF01000074">
    <property type="protein sequence ID" value="HHJ80202.1"/>
    <property type="molecule type" value="Genomic_DNA"/>
</dbReference>
<sequence>MLFRLITIFMASIAISQASIATENSIQLSPQQVQIIGQKIWQNEGRGKIENLTVWNKGEAFPSFGIGHFIWYPPNTDSPFTESFPQLKAHLQKTITLPDWLNKTHHAPWPSREIFYRNINNDKLNSLRQLLHNSIPQQVEFIVQRMEAALPKLLKVLPTAAQRKHVRQQFYRVAQQPNGIYALIDYVNFKGEGIASRERYKGQGWGLLQVLENMHNNKEVMPEFVRAADFVLSQRVKNAPRDESRWLPGWRNRIQTYLHH</sequence>
<gene>
    <name evidence="2" type="ORF">ENJ65_01060</name>
</gene>
<protein>
    <submittedName>
        <fullName evidence="2">Uncharacterized protein</fullName>
    </submittedName>
</protein>
<feature type="signal peptide" evidence="1">
    <location>
        <begin position="1"/>
        <end position="21"/>
    </location>
</feature>
<keyword evidence="1" id="KW-0732">Signal</keyword>
<dbReference type="AlphaFoldDB" id="A0A832J883"/>
<organism evidence="2">
    <name type="scientific">Candidatus Tenderia electrophaga</name>
    <dbReference type="NCBI Taxonomy" id="1748243"/>
    <lineage>
        <taxon>Bacteria</taxon>
        <taxon>Pseudomonadati</taxon>
        <taxon>Pseudomonadota</taxon>
        <taxon>Gammaproteobacteria</taxon>
        <taxon>Candidatus Tenderiales</taxon>
        <taxon>Candidatus Tenderiaceae</taxon>
        <taxon>Candidatus Tenderia</taxon>
    </lineage>
</organism>
<proteinExistence type="predicted"/>
<name>A0A832J883_9GAMM</name>
<comment type="caution">
    <text evidence="2">The sequence shown here is derived from an EMBL/GenBank/DDBJ whole genome shotgun (WGS) entry which is preliminary data.</text>
</comment>
<evidence type="ECO:0000313" key="2">
    <source>
        <dbReference type="EMBL" id="HHJ80202.1"/>
    </source>
</evidence>
<feature type="chain" id="PRO_5032819845" evidence="1">
    <location>
        <begin position="22"/>
        <end position="260"/>
    </location>
</feature>
<reference evidence="2" key="1">
    <citation type="journal article" date="2020" name="mSystems">
        <title>Genome- and Community-Level Interaction Insights into Carbon Utilization and Element Cycling Functions of Hydrothermarchaeota in Hydrothermal Sediment.</title>
        <authorList>
            <person name="Zhou Z."/>
            <person name="Liu Y."/>
            <person name="Xu W."/>
            <person name="Pan J."/>
            <person name="Luo Z.H."/>
            <person name="Li M."/>
        </authorList>
    </citation>
    <scope>NUCLEOTIDE SEQUENCE [LARGE SCALE GENOMIC DNA]</scope>
    <source>
        <strain evidence="2">HyVt-505</strain>
    </source>
</reference>